<protein>
    <recommendedName>
        <fullName evidence="4 5">Large ribosomal subunit protein eL31</fullName>
    </recommendedName>
</protein>
<dbReference type="Pfam" id="PF01198">
    <property type="entry name" value="Ribosomal_L31e"/>
    <property type="match status" value="1"/>
</dbReference>
<keyword evidence="3 5" id="KW-0687">Ribonucleoprotein</keyword>
<dbReference type="SUPFAM" id="SSF54575">
    <property type="entry name" value="Ribosomal protein L31e"/>
    <property type="match status" value="1"/>
</dbReference>
<dbReference type="SMART" id="SM01380">
    <property type="entry name" value="Ribosomal_L31e"/>
    <property type="match status" value="1"/>
</dbReference>
<comment type="caution">
    <text evidence="6">The sequence shown here is derived from an EMBL/GenBank/DDBJ whole genome shotgun (WGS) entry which is preliminary data.</text>
</comment>
<dbReference type="Proteomes" id="UP000716004">
    <property type="component" value="Unassembled WGS sequence"/>
</dbReference>
<name>A0A8J8CAT9_9ARCH</name>
<gene>
    <name evidence="5" type="primary">rpl31e</name>
    <name evidence="6" type="ORF">J9259_04515</name>
</gene>
<evidence type="ECO:0000313" key="7">
    <source>
        <dbReference type="Proteomes" id="UP000716004"/>
    </source>
</evidence>
<evidence type="ECO:0000256" key="3">
    <source>
        <dbReference type="ARBA" id="ARBA00023274"/>
    </source>
</evidence>
<evidence type="ECO:0000256" key="5">
    <source>
        <dbReference type="HAMAP-Rule" id="MF_00410"/>
    </source>
</evidence>
<evidence type="ECO:0000256" key="1">
    <source>
        <dbReference type="ARBA" id="ARBA00010808"/>
    </source>
</evidence>
<evidence type="ECO:0000313" key="6">
    <source>
        <dbReference type="EMBL" id="MBX8631768.1"/>
    </source>
</evidence>
<dbReference type="InterPro" id="IPR023621">
    <property type="entry name" value="Ribosomal_eL31_dom_sf"/>
</dbReference>
<dbReference type="EMBL" id="JAGVSJ010000008">
    <property type="protein sequence ID" value="MBX8631768.1"/>
    <property type="molecule type" value="Genomic_DNA"/>
</dbReference>
<dbReference type="HAMAP" id="MF_00410">
    <property type="entry name" value="Ribosomal_eL31"/>
    <property type="match status" value="1"/>
</dbReference>
<dbReference type="GO" id="GO:0003735">
    <property type="term" value="F:structural constituent of ribosome"/>
    <property type="evidence" value="ECO:0007669"/>
    <property type="project" value="InterPro"/>
</dbReference>
<dbReference type="PANTHER" id="PTHR10956:SF0">
    <property type="entry name" value="60S RIBOSOMAL PROTEIN L31"/>
    <property type="match status" value="1"/>
</dbReference>
<dbReference type="Gene3D" id="3.10.440.10">
    <property type="match status" value="1"/>
</dbReference>
<dbReference type="GO" id="GO:0022625">
    <property type="term" value="C:cytosolic large ribosomal subunit"/>
    <property type="evidence" value="ECO:0007669"/>
    <property type="project" value="TreeGrafter"/>
</dbReference>
<dbReference type="GO" id="GO:0002181">
    <property type="term" value="P:cytoplasmic translation"/>
    <property type="evidence" value="ECO:0007669"/>
    <property type="project" value="TreeGrafter"/>
</dbReference>
<dbReference type="NCBIfam" id="NF002258">
    <property type="entry name" value="PRK01192.1-1"/>
    <property type="match status" value="1"/>
</dbReference>
<evidence type="ECO:0000256" key="2">
    <source>
        <dbReference type="ARBA" id="ARBA00022980"/>
    </source>
</evidence>
<sequence>MAEEEVSTEETVFNVNLKAVRRVPRTRRAAASIAHIRKFIVQHLKVEPEDVWIDGHVAEYIWSRGIRKPPMKITVKAVKFEDGLVEVSFPEEIQ</sequence>
<organism evidence="6 7">
    <name type="scientific">Candidatus Sysuiplasma superficiale</name>
    <dbReference type="NCBI Taxonomy" id="2823368"/>
    <lineage>
        <taxon>Archaea</taxon>
        <taxon>Methanobacteriati</taxon>
        <taxon>Thermoplasmatota</taxon>
        <taxon>Thermoplasmata</taxon>
        <taxon>Candidatus Sysuiplasmatales</taxon>
        <taxon>Candidatus Sysuiplasmataceae</taxon>
        <taxon>Candidatus Sysuiplasma</taxon>
    </lineage>
</organism>
<comment type="similarity">
    <text evidence="1 5">Belongs to the eukaryotic ribosomal protein eL31 family.</text>
</comment>
<reference evidence="6" key="1">
    <citation type="submission" date="2021-04" db="EMBL/GenBank/DDBJ databases">
        <title>Genomic insights into ecological role and evolution of a novel Thermoplasmata order Candidatus Sysuiplasmatales.</title>
        <authorList>
            <person name="Yuan Y."/>
        </authorList>
    </citation>
    <scope>NUCLEOTIDE SEQUENCE</scope>
    <source>
        <strain evidence="6">YP2-bin.285</strain>
    </source>
</reference>
<keyword evidence="2 5" id="KW-0689">Ribosomal protein</keyword>
<evidence type="ECO:0000256" key="4">
    <source>
        <dbReference type="ARBA" id="ARBA00035230"/>
    </source>
</evidence>
<dbReference type="InterPro" id="IPR000054">
    <property type="entry name" value="Ribosomal_eL31"/>
</dbReference>
<accession>A0A8J8CAT9</accession>
<dbReference type="AlphaFoldDB" id="A0A8J8CAT9"/>
<dbReference type="PANTHER" id="PTHR10956">
    <property type="entry name" value="60S RIBOSOMAL PROTEIN L31"/>
    <property type="match status" value="1"/>
</dbReference>
<proteinExistence type="inferred from homology"/>